<keyword evidence="4" id="KW-0689">Ribosomal protein</keyword>
<dbReference type="GO" id="GO:0019843">
    <property type="term" value="F:rRNA binding"/>
    <property type="evidence" value="ECO:0007669"/>
    <property type="project" value="UniProtKB-KW"/>
</dbReference>
<accession>A0A381QXR5</accession>
<sequence>MNKRSKRYNENVGKVEESKIYDLADALTIIQESSNSKFDETIDISLNLNIDPSQSDQSVRGMINLPNGIGKDIRVAVFAKGEKIDEAKSAGADIVGSEELIEEISSGKIDFDRCISTPEMMPTVGKLGQVLGPKGLMPNPKLGTVTNDIKSAVELAKSGSVEFRAEKSGIVHAGIGKVSFSKDALHQNILEFVNAVKKEKPNTAKGSFLKKVSLSSSMGVGLNIDTGVFY</sequence>
<dbReference type="InterPro" id="IPR002143">
    <property type="entry name" value="Ribosomal_uL1"/>
</dbReference>
<evidence type="ECO:0000256" key="4">
    <source>
        <dbReference type="ARBA" id="ARBA00022980"/>
    </source>
</evidence>
<evidence type="ECO:0000256" key="3">
    <source>
        <dbReference type="ARBA" id="ARBA00022884"/>
    </source>
</evidence>
<keyword evidence="3" id="KW-0694">RNA-binding</keyword>
<gene>
    <name evidence="6" type="ORF">METZ01_LOCUS37069</name>
</gene>
<organism evidence="6">
    <name type="scientific">marine metagenome</name>
    <dbReference type="NCBI Taxonomy" id="408172"/>
    <lineage>
        <taxon>unclassified sequences</taxon>
        <taxon>metagenomes</taxon>
        <taxon>ecological metagenomes</taxon>
    </lineage>
</organism>
<dbReference type="GO" id="GO:0022625">
    <property type="term" value="C:cytosolic large ribosomal subunit"/>
    <property type="evidence" value="ECO:0007669"/>
    <property type="project" value="TreeGrafter"/>
</dbReference>
<keyword evidence="5" id="KW-0687">Ribonucleoprotein</keyword>
<dbReference type="InterPro" id="IPR023673">
    <property type="entry name" value="Ribosomal_uL1_CS"/>
</dbReference>
<dbReference type="InterPro" id="IPR016095">
    <property type="entry name" value="Ribosomal_uL1_3-a/b-sand"/>
</dbReference>
<protein>
    <recommendedName>
        <fullName evidence="7">50S ribosomal protein L1</fullName>
    </recommendedName>
</protein>
<dbReference type="InterPro" id="IPR005878">
    <property type="entry name" value="Ribosom_uL1_bac-type"/>
</dbReference>
<keyword evidence="2" id="KW-0699">rRNA-binding</keyword>
<evidence type="ECO:0008006" key="7">
    <source>
        <dbReference type="Google" id="ProtNLM"/>
    </source>
</evidence>
<comment type="similarity">
    <text evidence="1">Belongs to the universal ribosomal protein uL1 family.</text>
</comment>
<dbReference type="HAMAP" id="MF_01318_B">
    <property type="entry name" value="Ribosomal_uL1_B"/>
    <property type="match status" value="1"/>
</dbReference>
<reference evidence="6" key="1">
    <citation type="submission" date="2018-05" db="EMBL/GenBank/DDBJ databases">
        <authorList>
            <person name="Lanie J.A."/>
            <person name="Ng W.-L."/>
            <person name="Kazmierczak K.M."/>
            <person name="Andrzejewski T.M."/>
            <person name="Davidsen T.M."/>
            <person name="Wayne K.J."/>
            <person name="Tettelin H."/>
            <person name="Glass J.I."/>
            <person name="Rusch D."/>
            <person name="Podicherti R."/>
            <person name="Tsui H.-C.T."/>
            <person name="Winkler M.E."/>
        </authorList>
    </citation>
    <scope>NUCLEOTIDE SEQUENCE</scope>
</reference>
<evidence type="ECO:0000256" key="5">
    <source>
        <dbReference type="ARBA" id="ARBA00023274"/>
    </source>
</evidence>
<dbReference type="AlphaFoldDB" id="A0A381QXR5"/>
<dbReference type="InterPro" id="IPR028364">
    <property type="entry name" value="Ribosomal_uL1/biogenesis"/>
</dbReference>
<dbReference type="PANTHER" id="PTHR36427:SF3">
    <property type="entry name" value="LARGE RIBOSOMAL SUBUNIT PROTEIN UL1M"/>
    <property type="match status" value="1"/>
</dbReference>
<evidence type="ECO:0000256" key="2">
    <source>
        <dbReference type="ARBA" id="ARBA00022730"/>
    </source>
</evidence>
<dbReference type="GO" id="GO:0006412">
    <property type="term" value="P:translation"/>
    <property type="evidence" value="ECO:0007669"/>
    <property type="project" value="InterPro"/>
</dbReference>
<dbReference type="PROSITE" id="PS01199">
    <property type="entry name" value="RIBOSOMAL_L1"/>
    <property type="match status" value="1"/>
</dbReference>
<dbReference type="PANTHER" id="PTHR36427">
    <property type="entry name" value="54S RIBOSOMAL PROTEIN L1, MITOCHONDRIAL"/>
    <property type="match status" value="1"/>
</dbReference>
<evidence type="ECO:0000313" key="6">
    <source>
        <dbReference type="EMBL" id="SUZ84215.1"/>
    </source>
</evidence>
<evidence type="ECO:0000256" key="1">
    <source>
        <dbReference type="ARBA" id="ARBA00010531"/>
    </source>
</evidence>
<proteinExistence type="inferred from homology"/>
<dbReference type="GO" id="GO:0003735">
    <property type="term" value="F:structural constituent of ribosome"/>
    <property type="evidence" value="ECO:0007669"/>
    <property type="project" value="InterPro"/>
</dbReference>
<dbReference type="PIRSF" id="PIRSF002155">
    <property type="entry name" value="Ribosomal_L1"/>
    <property type="match status" value="1"/>
</dbReference>
<dbReference type="CDD" id="cd00403">
    <property type="entry name" value="Ribosomal_L1"/>
    <property type="match status" value="1"/>
</dbReference>
<dbReference type="Pfam" id="PF00687">
    <property type="entry name" value="Ribosomal_L1"/>
    <property type="match status" value="1"/>
</dbReference>
<dbReference type="FunFam" id="3.40.50.790:FF:000001">
    <property type="entry name" value="50S ribosomal protein L1"/>
    <property type="match status" value="1"/>
</dbReference>
<dbReference type="InterPro" id="IPR023674">
    <property type="entry name" value="Ribosomal_uL1-like"/>
</dbReference>
<dbReference type="EMBL" id="UINC01001585">
    <property type="protein sequence ID" value="SUZ84215.1"/>
    <property type="molecule type" value="Genomic_DNA"/>
</dbReference>
<dbReference type="SUPFAM" id="SSF56808">
    <property type="entry name" value="Ribosomal protein L1"/>
    <property type="match status" value="1"/>
</dbReference>
<dbReference type="Gene3D" id="3.30.190.20">
    <property type="match status" value="1"/>
</dbReference>
<dbReference type="NCBIfam" id="TIGR01169">
    <property type="entry name" value="rplA_bact"/>
    <property type="match status" value="1"/>
</dbReference>
<dbReference type="Gene3D" id="3.40.50.790">
    <property type="match status" value="1"/>
</dbReference>
<name>A0A381QXR5_9ZZZZ</name>